<dbReference type="AlphaFoldDB" id="A0A917DUP9"/>
<comment type="caution">
    <text evidence="1">The sequence shown here is derived from an EMBL/GenBank/DDBJ whole genome shotgun (WGS) entry which is preliminary data.</text>
</comment>
<accession>A0A917DUP9</accession>
<proteinExistence type="predicted"/>
<dbReference type="Proteomes" id="UP000609064">
    <property type="component" value="Unassembled WGS sequence"/>
</dbReference>
<organism evidence="1 2">
    <name type="scientific">Emticicia aquatilis</name>
    <dbReference type="NCBI Taxonomy" id="1537369"/>
    <lineage>
        <taxon>Bacteria</taxon>
        <taxon>Pseudomonadati</taxon>
        <taxon>Bacteroidota</taxon>
        <taxon>Cytophagia</taxon>
        <taxon>Cytophagales</taxon>
        <taxon>Leadbetterellaceae</taxon>
        <taxon>Emticicia</taxon>
    </lineage>
</organism>
<protein>
    <submittedName>
        <fullName evidence="1">Uncharacterized protein</fullName>
    </submittedName>
</protein>
<evidence type="ECO:0000313" key="1">
    <source>
        <dbReference type="EMBL" id="GGD70704.1"/>
    </source>
</evidence>
<gene>
    <name evidence="1" type="ORF">GCM10011514_38470</name>
</gene>
<reference evidence="1" key="2">
    <citation type="submission" date="2020-09" db="EMBL/GenBank/DDBJ databases">
        <authorList>
            <person name="Sun Q."/>
            <person name="Zhou Y."/>
        </authorList>
    </citation>
    <scope>NUCLEOTIDE SEQUENCE</scope>
    <source>
        <strain evidence="1">CGMCC 1.15958</strain>
    </source>
</reference>
<name>A0A917DUP9_9BACT</name>
<dbReference type="EMBL" id="BMKK01000008">
    <property type="protein sequence ID" value="GGD70704.1"/>
    <property type="molecule type" value="Genomic_DNA"/>
</dbReference>
<sequence>MFFRIFEIKNKINMELLVDTVESNEISVYEKERGKPLPTYIHGAIQSNLLFELRLKYQDKLRVLSEVTLATQPLGSTPDLLLYPQQALDY</sequence>
<reference evidence="1" key="1">
    <citation type="journal article" date="2014" name="Int. J. Syst. Evol. Microbiol.">
        <title>Complete genome sequence of Corynebacterium casei LMG S-19264T (=DSM 44701T), isolated from a smear-ripened cheese.</title>
        <authorList>
            <consortium name="US DOE Joint Genome Institute (JGI-PGF)"/>
            <person name="Walter F."/>
            <person name="Albersmeier A."/>
            <person name="Kalinowski J."/>
            <person name="Ruckert C."/>
        </authorList>
    </citation>
    <scope>NUCLEOTIDE SEQUENCE</scope>
    <source>
        <strain evidence="1">CGMCC 1.15958</strain>
    </source>
</reference>
<evidence type="ECO:0000313" key="2">
    <source>
        <dbReference type="Proteomes" id="UP000609064"/>
    </source>
</evidence>
<keyword evidence="2" id="KW-1185">Reference proteome</keyword>